<reference evidence="2" key="1">
    <citation type="submission" date="2016-10" db="EMBL/GenBank/DDBJ databases">
        <authorList>
            <person name="Varghese N."/>
            <person name="Submissions S."/>
        </authorList>
    </citation>
    <scope>NUCLEOTIDE SEQUENCE [LARGE SCALE GENOMIC DNA]</scope>
    <source>
        <strain evidence="2">DSM 25329</strain>
    </source>
</reference>
<dbReference type="OrthoDB" id="1525027at2"/>
<keyword evidence="2" id="KW-1185">Reference proteome</keyword>
<dbReference type="AlphaFoldDB" id="A0A1G8C7N8"/>
<dbReference type="InterPro" id="IPR005046">
    <property type="entry name" value="DUF285"/>
</dbReference>
<dbReference type="STRING" id="659014.SAMN04487996_13620"/>
<dbReference type="RefSeq" id="WP_143017014.1">
    <property type="nucleotide sequence ID" value="NZ_FNAN01000036.1"/>
</dbReference>
<dbReference type="Proteomes" id="UP000198748">
    <property type="component" value="Unassembled WGS sequence"/>
</dbReference>
<organism evidence="1 2">
    <name type="scientific">Dyadobacter soli</name>
    <dbReference type="NCBI Taxonomy" id="659014"/>
    <lineage>
        <taxon>Bacteria</taxon>
        <taxon>Pseudomonadati</taxon>
        <taxon>Bacteroidota</taxon>
        <taxon>Cytophagia</taxon>
        <taxon>Cytophagales</taxon>
        <taxon>Spirosomataceae</taxon>
        <taxon>Dyadobacter</taxon>
    </lineage>
</organism>
<dbReference type="InterPro" id="IPR026444">
    <property type="entry name" value="Secre_tail"/>
</dbReference>
<accession>A0A1G8C7N8</accession>
<gene>
    <name evidence="1" type="ORF">SAMN04487996_13620</name>
</gene>
<name>A0A1G8C7N8_9BACT</name>
<dbReference type="EMBL" id="FNAN01000036">
    <property type="protein sequence ID" value="SDH41309.1"/>
    <property type="molecule type" value="Genomic_DNA"/>
</dbReference>
<evidence type="ECO:0000313" key="2">
    <source>
        <dbReference type="Proteomes" id="UP000198748"/>
    </source>
</evidence>
<protein>
    <submittedName>
        <fullName evidence="1">Por secretion system C-terminal sorting domain-containing protein</fullName>
    </submittedName>
</protein>
<sequence length="1027" mass="111246">MGGHYQTTVILSAGICSTKQQLVGFIGRLKLSLNFYKKTALFSTSVTTRYNDLGGLFHDFHLGMKKNLLLTIVTILAATLFSYGQITPTDYVTTWKTDNPGASLSNQIIIPAEGEYTVYYESIPASTSGSLPASGTFTGSQTITLPAAGTYRIAIKPTGATPFHRIYFIGSEDHQKLLTIEQWGSTVWSTFEQAYLDCSNLSAISATDVPILTNVRSMQFAFYNCTSLSSAPNINNWDVSGVTDMSQMFYLASSFNQPIGSWDVSAVTNMSFMFREAAAFNQPIGNWDVSAVTNMSFMFHSATAFNQPIGNWDVSAVTNMRLMFIAASSFNQPIGAWDVSAVTDMAYMLSGTAYNQSLGEWNLNPTVDMNNMLSNSGMDCNNYSMTLIGWAANPATPSGRSLGATGRTYGPYASDARNSLTVTKGWTITRDNLDANCTYQVPATDYVTTWKTDNPGSSLSNQITIPAEGEYTVYYESTSQPGVFGFLPASGTFNGPQTITLPADGTYRVAITPTGATPFHRVHFNGGGDRQKLLTIEQWGSTVWSTFDHAYDQCSNLTAISAIDAPILTHAISMSYAFSKCSTLSSAPNMNNWDVSAVTDMSYIFNDAAAFNQPIGNWDVSAVTTMQGMFQRAMAFNQPIGGWDVSAVTDMLGMFNVATAFNQPIGTWDVSAVTSMFVMFQNAAVFNQSIGNWDVSAVTDMGAMFAGAFAFNQPLDAWNVSAVTNMGTMFNAAIAFNQPIGTWNVSAVTSMVSMFHFATAFDQSLGKWSLNASVNMNFMLTSSGIDCNNYSMTLIGWAANPATPSGRSLALPGISYGSTAAAAHDALTSAKGWTITDNGLDASCMVLPVKLVSFTAKALPDYTVSLSWQTAQETGNDRFVVERSTDLVLFEQVAEIRDVAGNSNAIHTYQTTDPTPHPGTSYYRLAQYDLDGTRTYSRIVTVVVRSGDYVLYPNPGRNQSFHISIDEPVTASIQLYDAKGGSIAFTRKPNGPQTAVITPLQPLAAGTYLVVAYERATKRTFNLIVTQ</sequence>
<dbReference type="InterPro" id="IPR011889">
    <property type="entry name" value="Liste_lipo_26"/>
</dbReference>
<dbReference type="NCBIfam" id="TIGR04183">
    <property type="entry name" value="Por_Secre_tail"/>
    <property type="match status" value="1"/>
</dbReference>
<dbReference type="Pfam" id="PF03382">
    <property type="entry name" value="DUF285"/>
    <property type="match status" value="2"/>
</dbReference>
<evidence type="ECO:0000313" key="1">
    <source>
        <dbReference type="EMBL" id="SDH41309.1"/>
    </source>
</evidence>
<proteinExistence type="predicted"/>
<dbReference type="NCBIfam" id="TIGR02167">
    <property type="entry name" value="Liste_lipo_26"/>
    <property type="match status" value="4"/>
</dbReference>